<evidence type="ECO:0000313" key="2">
    <source>
        <dbReference type="EMBL" id="CAD5967813.1"/>
    </source>
</evidence>
<dbReference type="Pfam" id="PF18737">
    <property type="entry name" value="HEPN_MAE_28990"/>
    <property type="match status" value="1"/>
</dbReference>
<protein>
    <recommendedName>
        <fullName evidence="1">MAE-28990/MAE-18760-like HEPN domain-containing protein</fullName>
    </recommendedName>
</protein>
<dbReference type="EMBL" id="LR882963">
    <property type="protein sequence ID" value="CAD5967813.1"/>
    <property type="molecule type" value="Genomic_DNA"/>
</dbReference>
<reference evidence="2" key="1">
    <citation type="submission" date="2020-09" db="EMBL/GenBank/DDBJ databases">
        <authorList>
            <person name="Blom J."/>
        </authorList>
    </citation>
    <scope>NUCLEOTIDE SEQUENCE</scope>
    <source>
        <strain evidence="2">No.66</strain>
    </source>
</reference>
<dbReference type="InterPro" id="IPR040788">
    <property type="entry name" value="HEPN_MAE_28990"/>
</dbReference>
<sequence length="210" mass="24865">MNNWSQELENDLRWREAELGSLRLEALKNDKGSVIYQALLRALWAMLYAHYEGFCKFAWDLYLDELQKLGIKRKDCREEIAKLSLQKYLNSFKWDLSIDSFWEFGQTGFQKMLEEDLDFSTKLDTESNLYPNLLKKNSIQVCLNYQLVEKYETKLKALVKRRNEIAHGKPMVIKDLQEYQKYEDAAIEVMHELAISIVDCLDNKSYLKNP</sequence>
<dbReference type="RefSeq" id="WP_227365544.1">
    <property type="nucleotide sequence ID" value="NZ_JBAVBW010000096.1"/>
</dbReference>
<evidence type="ECO:0000259" key="1">
    <source>
        <dbReference type="Pfam" id="PF18737"/>
    </source>
</evidence>
<name>A0AAD1Q705_PLAAG</name>
<organism evidence="2 3">
    <name type="scientific">Planktothrix agardhii</name>
    <name type="common">Oscillatoria agardhii</name>
    <dbReference type="NCBI Taxonomy" id="1160"/>
    <lineage>
        <taxon>Bacteria</taxon>
        <taxon>Bacillati</taxon>
        <taxon>Cyanobacteriota</taxon>
        <taxon>Cyanophyceae</taxon>
        <taxon>Oscillatoriophycideae</taxon>
        <taxon>Oscillatoriales</taxon>
        <taxon>Microcoleaceae</taxon>
        <taxon>Planktothrix</taxon>
    </lineage>
</organism>
<evidence type="ECO:0000313" key="3">
    <source>
        <dbReference type="Proteomes" id="UP001153761"/>
    </source>
</evidence>
<accession>A0AAD1Q705</accession>
<dbReference type="Proteomes" id="UP001153761">
    <property type="component" value="Chromosome"/>
</dbReference>
<feature type="domain" description="MAE-28990/MAE-18760-like HEPN" evidence="1">
    <location>
        <begin position="4"/>
        <end position="206"/>
    </location>
</feature>
<dbReference type="AlphaFoldDB" id="A0AAD1Q705"/>
<gene>
    <name evidence="2" type="ORF">PANO66_03743</name>
</gene>
<proteinExistence type="predicted"/>